<dbReference type="EMBL" id="BMXA01000004">
    <property type="protein sequence ID" value="GHA14043.1"/>
    <property type="molecule type" value="Genomic_DNA"/>
</dbReference>
<comment type="caution">
    <text evidence="3">The sequence shown here is derived from an EMBL/GenBank/DDBJ whole genome shotgun (WGS) entry which is preliminary data.</text>
</comment>
<dbReference type="AlphaFoldDB" id="A0A918VPR8"/>
<evidence type="ECO:0000313" key="4">
    <source>
        <dbReference type="Proteomes" id="UP000614811"/>
    </source>
</evidence>
<evidence type="ECO:0000313" key="3">
    <source>
        <dbReference type="EMBL" id="GHA14043.1"/>
    </source>
</evidence>
<dbReference type="RefSeq" id="WP_189401683.1">
    <property type="nucleotide sequence ID" value="NZ_BMXA01000004.1"/>
</dbReference>
<keyword evidence="4" id="KW-1185">Reference proteome</keyword>
<name>A0A918VPR8_9GAMM</name>
<dbReference type="Proteomes" id="UP000614811">
    <property type="component" value="Unassembled WGS sequence"/>
</dbReference>
<feature type="domain" description="Tail sheath protein C-terminal" evidence="2">
    <location>
        <begin position="3"/>
        <end position="109"/>
    </location>
</feature>
<gene>
    <name evidence="3" type="ORF">GCM10008090_24780</name>
</gene>
<proteinExistence type="inferred from homology"/>
<dbReference type="InterPro" id="IPR020287">
    <property type="entry name" value="Tail_sheath_C"/>
</dbReference>
<reference evidence="3" key="1">
    <citation type="journal article" date="2014" name="Int. J. Syst. Evol. Microbiol.">
        <title>Complete genome sequence of Corynebacterium casei LMG S-19264T (=DSM 44701T), isolated from a smear-ripened cheese.</title>
        <authorList>
            <consortium name="US DOE Joint Genome Institute (JGI-PGF)"/>
            <person name="Walter F."/>
            <person name="Albersmeier A."/>
            <person name="Kalinowski J."/>
            <person name="Ruckert C."/>
        </authorList>
    </citation>
    <scope>NUCLEOTIDE SEQUENCE</scope>
    <source>
        <strain evidence="3">KCTC 12711</strain>
    </source>
</reference>
<dbReference type="InterPro" id="IPR052042">
    <property type="entry name" value="Tail_sheath_structural"/>
</dbReference>
<evidence type="ECO:0000256" key="1">
    <source>
        <dbReference type="ARBA" id="ARBA00008005"/>
    </source>
</evidence>
<dbReference type="Pfam" id="PF17482">
    <property type="entry name" value="Phage_sheath_1C"/>
    <property type="match status" value="1"/>
</dbReference>
<dbReference type="PANTHER" id="PTHR35861">
    <property type="match status" value="1"/>
</dbReference>
<organism evidence="3 4">
    <name type="scientific">Arenicella chitinivorans</name>
    <dbReference type="NCBI Taxonomy" id="1329800"/>
    <lineage>
        <taxon>Bacteria</taxon>
        <taxon>Pseudomonadati</taxon>
        <taxon>Pseudomonadota</taxon>
        <taxon>Gammaproteobacteria</taxon>
        <taxon>Arenicellales</taxon>
        <taxon>Arenicellaceae</taxon>
        <taxon>Arenicella</taxon>
    </lineage>
</organism>
<evidence type="ECO:0000259" key="2">
    <source>
        <dbReference type="Pfam" id="PF17482"/>
    </source>
</evidence>
<dbReference type="PANTHER" id="PTHR35861:SF2">
    <property type="entry name" value="FELS-2 PROPHAGE PROTEIN"/>
    <property type="match status" value="1"/>
</dbReference>
<comment type="similarity">
    <text evidence="1">Belongs to the myoviridae tail sheath protein family.</text>
</comment>
<protein>
    <recommendedName>
        <fullName evidence="2">Tail sheath protein C-terminal domain-containing protein</fullName>
    </recommendedName>
</protein>
<reference evidence="3" key="2">
    <citation type="submission" date="2020-09" db="EMBL/GenBank/DDBJ databases">
        <authorList>
            <person name="Sun Q."/>
            <person name="Kim S."/>
        </authorList>
    </citation>
    <scope>NUCLEOTIDE SEQUENCE</scope>
    <source>
        <strain evidence="3">KCTC 12711</strain>
    </source>
</reference>
<accession>A0A918VPR8</accession>
<sequence>MEETTNWKDVESERLLAYIEKSIKIVLESDALMPNNVDTWASVKSTIVSFLTEIWLNGGLQGATADVAFNVWVGPSLSTASGAEPNNYLAVDVKVAIERPAEYTVITFVQEQAG</sequence>